<feature type="domain" description="HTH marR-type" evidence="2">
    <location>
        <begin position="58"/>
        <end position="102"/>
    </location>
</feature>
<dbReference type="GO" id="GO:0003700">
    <property type="term" value="F:DNA-binding transcription factor activity"/>
    <property type="evidence" value="ECO:0007669"/>
    <property type="project" value="InterPro"/>
</dbReference>
<feature type="region of interest" description="Disordered" evidence="1">
    <location>
        <begin position="1"/>
        <end position="23"/>
    </location>
</feature>
<feature type="compositionally biased region" description="Low complexity" evidence="1">
    <location>
        <begin position="1"/>
        <end position="11"/>
    </location>
</feature>
<proteinExistence type="predicted"/>
<reference evidence="3 4" key="1">
    <citation type="submission" date="2019-06" db="EMBL/GenBank/DDBJ databases">
        <title>Sequencing the genomes of 1000 actinobacteria strains.</title>
        <authorList>
            <person name="Klenk H.-P."/>
        </authorList>
    </citation>
    <scope>NUCLEOTIDE SEQUENCE [LARGE SCALE GENOMIC DNA]</scope>
    <source>
        <strain evidence="3 4">DSM 45511</strain>
    </source>
</reference>
<protein>
    <submittedName>
        <fullName evidence="3">DNA-binding MarR family transcriptional regulator</fullName>
    </submittedName>
</protein>
<dbReference type="Proteomes" id="UP000319818">
    <property type="component" value="Unassembled WGS sequence"/>
</dbReference>
<dbReference type="Gene3D" id="1.10.10.10">
    <property type="entry name" value="Winged helix-like DNA-binding domain superfamily/Winged helix DNA-binding domain"/>
    <property type="match status" value="1"/>
</dbReference>
<comment type="caution">
    <text evidence="3">The sequence shown here is derived from an EMBL/GenBank/DDBJ whole genome shotgun (WGS) entry which is preliminary data.</text>
</comment>
<evidence type="ECO:0000313" key="3">
    <source>
        <dbReference type="EMBL" id="TQM45419.1"/>
    </source>
</evidence>
<dbReference type="GO" id="GO:0003677">
    <property type="term" value="F:DNA binding"/>
    <property type="evidence" value="ECO:0007669"/>
    <property type="project" value="UniProtKB-KW"/>
</dbReference>
<gene>
    <name evidence="3" type="ORF">FB388_2819</name>
</gene>
<dbReference type="AlphaFoldDB" id="A0A543GH60"/>
<sequence>MVPVCGSASGSAPGGSGEGPVPSMTSELVGEYRLLMADVYELAGRSRRISERDAAEAGTTVARWHVLSVVSQEALSVPEIARRLGQVRQGVQRVVDELVADGQLAGVANARRPRSPKFRATAAGLGTLERLWGESEPRRADLLARSGLGVADLQRARETVRRLSEVLAAADVR</sequence>
<dbReference type="InterPro" id="IPR000835">
    <property type="entry name" value="HTH_MarR-typ"/>
</dbReference>
<evidence type="ECO:0000313" key="4">
    <source>
        <dbReference type="Proteomes" id="UP000319818"/>
    </source>
</evidence>
<dbReference type="Pfam" id="PF12802">
    <property type="entry name" value="MarR_2"/>
    <property type="match status" value="1"/>
</dbReference>
<name>A0A543GH60_9PSEU</name>
<evidence type="ECO:0000256" key="1">
    <source>
        <dbReference type="SAM" id="MobiDB-lite"/>
    </source>
</evidence>
<dbReference type="EMBL" id="VFPH01000001">
    <property type="protein sequence ID" value="TQM45419.1"/>
    <property type="molecule type" value="Genomic_DNA"/>
</dbReference>
<evidence type="ECO:0000259" key="2">
    <source>
        <dbReference type="Pfam" id="PF12802"/>
    </source>
</evidence>
<dbReference type="SUPFAM" id="SSF46785">
    <property type="entry name" value="Winged helix' DNA-binding domain"/>
    <property type="match status" value="1"/>
</dbReference>
<organism evidence="3 4">
    <name type="scientific">Pseudonocardia cypriaca</name>
    <dbReference type="NCBI Taxonomy" id="882449"/>
    <lineage>
        <taxon>Bacteria</taxon>
        <taxon>Bacillati</taxon>
        <taxon>Actinomycetota</taxon>
        <taxon>Actinomycetes</taxon>
        <taxon>Pseudonocardiales</taxon>
        <taxon>Pseudonocardiaceae</taxon>
        <taxon>Pseudonocardia</taxon>
    </lineage>
</organism>
<dbReference type="InterPro" id="IPR036390">
    <property type="entry name" value="WH_DNA-bd_sf"/>
</dbReference>
<keyword evidence="4" id="KW-1185">Reference proteome</keyword>
<keyword evidence="3" id="KW-0238">DNA-binding</keyword>
<dbReference type="InterPro" id="IPR036388">
    <property type="entry name" value="WH-like_DNA-bd_sf"/>
</dbReference>
<accession>A0A543GH60</accession>